<keyword evidence="2" id="KW-0812">Transmembrane</keyword>
<feature type="region of interest" description="Disordered" evidence="1">
    <location>
        <begin position="162"/>
        <end position="201"/>
    </location>
</feature>
<accession>A0A7C9PPA9</accession>
<dbReference type="Gene3D" id="2.60.40.2230">
    <property type="entry name" value="Uncharacterised protein YcnI-like PF07987, DUF1775"/>
    <property type="match status" value="1"/>
</dbReference>
<gene>
    <name evidence="5" type="ORF">G3T37_12930</name>
</gene>
<protein>
    <submittedName>
        <fullName evidence="5">YcnI family protein</fullName>
    </submittedName>
</protein>
<proteinExistence type="predicted"/>
<evidence type="ECO:0000256" key="3">
    <source>
        <dbReference type="SAM" id="SignalP"/>
    </source>
</evidence>
<dbReference type="EMBL" id="JAAGWZ010000004">
    <property type="protein sequence ID" value="NEM92254.1"/>
    <property type="molecule type" value="Genomic_DNA"/>
</dbReference>
<feature type="region of interest" description="Disordered" evidence="1">
    <location>
        <begin position="246"/>
        <end position="275"/>
    </location>
</feature>
<keyword evidence="2" id="KW-0472">Membrane</keyword>
<dbReference type="Pfam" id="PF07987">
    <property type="entry name" value="DUF1775"/>
    <property type="match status" value="1"/>
</dbReference>
<feature type="signal peptide" evidence="3">
    <location>
        <begin position="1"/>
        <end position="34"/>
    </location>
</feature>
<keyword evidence="6" id="KW-1185">Reference proteome</keyword>
<comment type="caution">
    <text evidence="5">The sequence shown here is derived from an EMBL/GenBank/DDBJ whole genome shotgun (WGS) entry which is preliminary data.</text>
</comment>
<evidence type="ECO:0000313" key="6">
    <source>
        <dbReference type="Proteomes" id="UP000479756"/>
    </source>
</evidence>
<dbReference type="Proteomes" id="UP000479756">
    <property type="component" value="Unassembled WGS sequence"/>
</dbReference>
<dbReference type="InterPro" id="IPR038507">
    <property type="entry name" value="YcnI-like_sf"/>
</dbReference>
<evidence type="ECO:0000256" key="1">
    <source>
        <dbReference type="SAM" id="MobiDB-lite"/>
    </source>
</evidence>
<dbReference type="PROSITE" id="PS51318">
    <property type="entry name" value="TAT"/>
    <property type="match status" value="1"/>
</dbReference>
<name>A0A7C9PPA9_9MICO</name>
<dbReference type="InterPro" id="IPR012533">
    <property type="entry name" value="YcnI-copper_dom"/>
</dbReference>
<evidence type="ECO:0000259" key="4">
    <source>
        <dbReference type="Pfam" id="PF07987"/>
    </source>
</evidence>
<keyword evidence="3" id="KW-0732">Signal</keyword>
<dbReference type="CDD" id="cd08545">
    <property type="entry name" value="YcnI_like"/>
    <property type="match status" value="1"/>
</dbReference>
<dbReference type="RefSeq" id="WP_163474305.1">
    <property type="nucleotide sequence ID" value="NZ_JAAGWZ010000004.1"/>
</dbReference>
<organism evidence="5 6">
    <name type="scientific">Galbitalea soli</name>
    <dbReference type="NCBI Taxonomy" id="1268042"/>
    <lineage>
        <taxon>Bacteria</taxon>
        <taxon>Bacillati</taxon>
        <taxon>Actinomycetota</taxon>
        <taxon>Actinomycetes</taxon>
        <taxon>Micrococcales</taxon>
        <taxon>Microbacteriaceae</taxon>
        <taxon>Galbitalea</taxon>
    </lineage>
</organism>
<keyword evidence="2" id="KW-1133">Transmembrane helix</keyword>
<feature type="chain" id="PRO_5029002516" evidence="3">
    <location>
        <begin position="35"/>
        <end position="275"/>
    </location>
</feature>
<evidence type="ECO:0000256" key="2">
    <source>
        <dbReference type="SAM" id="Phobius"/>
    </source>
</evidence>
<feature type="domain" description="YncI copper-binding" evidence="4">
    <location>
        <begin position="35"/>
        <end position="181"/>
    </location>
</feature>
<feature type="transmembrane region" description="Helical" evidence="2">
    <location>
        <begin position="219"/>
        <end position="242"/>
    </location>
</feature>
<reference evidence="5 6" key="1">
    <citation type="journal article" date="2014" name="Int. J. Syst. Evol. Microbiol.">
        <title>Description of Galbitalea soli gen. nov., sp. nov., and Frondihabitans sucicola sp. nov.</title>
        <authorList>
            <person name="Kim S.J."/>
            <person name="Lim J.M."/>
            <person name="Ahn J.H."/>
            <person name="Weon H.Y."/>
            <person name="Hamada M."/>
            <person name="Suzuki K."/>
            <person name="Ahn T.Y."/>
            <person name="Kwon S.W."/>
        </authorList>
    </citation>
    <scope>NUCLEOTIDE SEQUENCE [LARGE SCALE GENOMIC DNA]</scope>
    <source>
        <strain evidence="5 6">NBRC 108727</strain>
    </source>
</reference>
<sequence>MTTHSPARRRAALALGTTAAVALLVLGAPLAASAHVAVSPDTATPGSDVAITFRVPNESATARTVRVEIDLPTATPFAGAEYDPVAGWSARVTTATLPTPLSSDGVQVTEAPRAIVFTAAAGGGIADGQFQEFSLALDLVPTTGRVLLPVTQTYSDGTVVRWDQPTPASGAEPDHPAPTLYITDAPPSGDHAATAGDGGPTIAAHGEAAAGAGVSDPTAVILASAGLAIAVVALVVALFAYLRPRGRASGPSSRPQASGSSSSSSGSGSPSDASM</sequence>
<dbReference type="InterPro" id="IPR006311">
    <property type="entry name" value="TAT_signal"/>
</dbReference>
<evidence type="ECO:0000313" key="5">
    <source>
        <dbReference type="EMBL" id="NEM92254.1"/>
    </source>
</evidence>
<dbReference type="AlphaFoldDB" id="A0A7C9PPA9"/>